<feature type="compositionally biased region" description="Pro residues" evidence="1">
    <location>
        <begin position="559"/>
        <end position="597"/>
    </location>
</feature>
<evidence type="ECO:0000256" key="1">
    <source>
        <dbReference type="SAM" id="MobiDB-lite"/>
    </source>
</evidence>
<feature type="compositionally biased region" description="Basic and acidic residues" evidence="1">
    <location>
        <begin position="905"/>
        <end position="922"/>
    </location>
</feature>
<feature type="compositionally biased region" description="Basic residues" evidence="1">
    <location>
        <begin position="974"/>
        <end position="985"/>
    </location>
</feature>
<feature type="compositionally biased region" description="Low complexity" evidence="1">
    <location>
        <begin position="612"/>
        <end position="632"/>
    </location>
</feature>
<feature type="compositionally biased region" description="Basic and acidic residues" evidence="1">
    <location>
        <begin position="932"/>
        <end position="943"/>
    </location>
</feature>
<name>A0ABS2LS76_9ACTN</name>
<dbReference type="Proteomes" id="UP000764837">
    <property type="component" value="Unassembled WGS sequence"/>
</dbReference>
<feature type="compositionally biased region" description="Basic and acidic residues" evidence="1">
    <location>
        <begin position="14"/>
        <end position="26"/>
    </location>
</feature>
<sequence length="1168" mass="119159">MSETGQPGAATPGEHGDGAGQHDDPGRPVSGWAPPAGGWPRAADRADARDEAPHWQPDPASGWRTSSTRHGDLPPPLVGQPADLDPPTRANGHHTNGTHHPDDTNGVRRPGLEPPAGRLTPVSAPPGLPAEGRPEATSDRLVVPAQRPVPPLEQGGGEPDTGPAKRSTADPAAAHRARWGEPGLPTSAPPAVQVPPVGTAASGFEVPPGFHAPTGERLAADEPPAGPRDWRDPLPPERPGPSGHSDATDPGRAADSSRPGESRRAGDAPRAGESSAIEPDWPGPSWNRPSWGGGWAPPWSRQDDEPAGAAARDESAPGWDAEPHQPYEPVRAEQSQPYDFARGESPSDAGPVRPAEPTSAPPSDRPAWAAPAAVPPADRPLRATDADPSPTSGPPVSSSGLTPPVVERPAWAGGPTPTSGPPADRPSWAGSEATSAPRLDRPSWAGGADSEPTSVPPVRPSWAGGSEASTSVPPVRPSWAGGSEASTSVPPVRPSWAGGSEASTSVPPVRPSWAGGSEASTSVPSVRPSWAGGSDPAPTSSPPTRPSWAANPASADGPPAAPSVPPVAPPAAPAAPPVPPAEPPAAPSAPPPAPAGPPLTVADAPPAPAGPPLVAERPSWVSGASTTAASASRAERPDWSEGRIPAASAERPSWPASQSASRPLGGDAGETPGVPRPEIRPAAPFRLRPAAPESPGLSPVDPPRAPAPMSTASSADDRASSSGAVPPPATNGPGRRDRPAPASTSPYAARRSATDRTPPTDPADDVRQPDLSAVVLPQRVPAEPDVPVVPEPPAVEPPAETPELARIATHLRRDDEPAPLRERPEGFDVNAILDAVREVAGVRDAALRRTPAGAHSLRLDLADGADPAEVSRQVARLLQERMGLAAAPQNVPGLPTTPPPPVRRRVAEPRSAEPRSAERRTAEPQGATPRDAGADPRTREVRAAESTAVGRPSGGRAEATPVDREQWTGTDTSRRRRSNAPHRGRATVEEPGSVSAAPAGAATGSPATLGTSYSGGQVTTTESAPSRPLDTGGTPGPRVVIDHVQVSTFGLDANVEVRLLADGDSASGYATGPAVDGYVLRLCAVAAAAAVDELLRGAENAERGRCFVEHAAVVPFGNCEVATVVVLLVCEGWVEQLAGSALVAGDPRQAVVRATLAAVNRRLEALLS</sequence>
<feature type="compositionally biased region" description="Low complexity" evidence="1">
    <location>
        <begin position="388"/>
        <end position="417"/>
    </location>
</feature>
<reference evidence="2 3" key="1">
    <citation type="submission" date="2021-01" db="EMBL/GenBank/DDBJ databases">
        <title>Sequencing the genomes of 1000 actinobacteria strains.</title>
        <authorList>
            <person name="Klenk H.-P."/>
        </authorList>
    </citation>
    <scope>NUCLEOTIDE SEQUENCE [LARGE SCALE GENOMIC DNA]</scope>
    <source>
        <strain evidence="2 3">DSM 100204</strain>
    </source>
</reference>
<accession>A0ABS2LS76</accession>
<evidence type="ECO:0000313" key="2">
    <source>
        <dbReference type="EMBL" id="MBM7491040.1"/>
    </source>
</evidence>
<gene>
    <name evidence="2" type="ORF">JOD64_002262</name>
</gene>
<proteinExistence type="predicted"/>
<feature type="compositionally biased region" description="Pro residues" evidence="1">
    <location>
        <begin position="787"/>
        <end position="800"/>
    </location>
</feature>
<dbReference type="EMBL" id="JAFBBP010000001">
    <property type="protein sequence ID" value="MBM7491040.1"/>
    <property type="molecule type" value="Genomic_DNA"/>
</dbReference>
<feature type="compositionally biased region" description="Basic and acidic residues" evidence="1">
    <location>
        <begin position="42"/>
        <end position="53"/>
    </location>
</feature>
<feature type="compositionally biased region" description="Low complexity" evidence="1">
    <location>
        <begin position="546"/>
        <end position="558"/>
    </location>
</feature>
<protein>
    <submittedName>
        <fullName evidence="2">Uncharacterized protein</fullName>
    </submittedName>
</protein>
<organism evidence="2 3">
    <name type="scientific">Micromonospora luteifusca</name>
    <dbReference type="NCBI Taxonomy" id="709860"/>
    <lineage>
        <taxon>Bacteria</taxon>
        <taxon>Bacillati</taxon>
        <taxon>Actinomycetota</taxon>
        <taxon>Actinomycetes</taxon>
        <taxon>Micromonosporales</taxon>
        <taxon>Micromonosporaceae</taxon>
        <taxon>Micromonospora</taxon>
    </lineage>
</organism>
<feature type="compositionally biased region" description="Basic and acidic residues" evidence="1">
    <location>
        <begin position="258"/>
        <end position="267"/>
    </location>
</feature>
<feature type="compositionally biased region" description="Low complexity" evidence="1">
    <location>
        <begin position="31"/>
        <end position="41"/>
    </location>
</feature>
<feature type="compositionally biased region" description="Polar residues" evidence="1">
    <location>
        <begin position="1014"/>
        <end position="1024"/>
    </location>
</feature>
<feature type="compositionally biased region" description="Low complexity" evidence="1">
    <location>
        <begin position="710"/>
        <end position="724"/>
    </location>
</feature>
<feature type="compositionally biased region" description="Low complexity" evidence="1">
    <location>
        <begin position="991"/>
        <end position="1012"/>
    </location>
</feature>
<evidence type="ECO:0000313" key="3">
    <source>
        <dbReference type="Proteomes" id="UP000764837"/>
    </source>
</evidence>
<feature type="region of interest" description="Disordered" evidence="1">
    <location>
        <begin position="884"/>
        <end position="1037"/>
    </location>
</feature>
<keyword evidence="3" id="KW-1185">Reference proteome</keyword>
<feature type="compositionally biased region" description="Low complexity" evidence="1">
    <location>
        <begin position="748"/>
        <end position="757"/>
    </location>
</feature>
<feature type="compositionally biased region" description="Low complexity" evidence="1">
    <location>
        <begin position="680"/>
        <end position="691"/>
    </location>
</feature>
<feature type="region of interest" description="Disordered" evidence="1">
    <location>
        <begin position="1"/>
        <end position="801"/>
    </location>
</feature>
<comment type="caution">
    <text evidence="2">The sequence shown here is derived from an EMBL/GenBank/DDBJ whole genome shotgun (WGS) entry which is preliminary data.</text>
</comment>
<feature type="compositionally biased region" description="Basic and acidic residues" evidence="1">
    <location>
        <begin position="311"/>
        <end position="325"/>
    </location>
</feature>